<dbReference type="EMBL" id="HBFM01032280">
    <property type="protein sequence ID" value="CAD8791237.1"/>
    <property type="molecule type" value="Transcribed_RNA"/>
</dbReference>
<dbReference type="PANTHER" id="PTHR13627">
    <property type="entry name" value="FUKUTIN RELATED PROTEIN"/>
    <property type="match status" value="1"/>
</dbReference>
<evidence type="ECO:0000256" key="1">
    <source>
        <dbReference type="SAM" id="MobiDB-lite"/>
    </source>
</evidence>
<gene>
    <name evidence="2" type="ORF">PPAR00522_LOCUS21142</name>
</gene>
<evidence type="ECO:0000313" key="2">
    <source>
        <dbReference type="EMBL" id="CAD8791237.1"/>
    </source>
</evidence>
<protein>
    <submittedName>
        <fullName evidence="2">Uncharacterized protein</fullName>
    </submittedName>
</protein>
<sequence>MIHNSSKVGTSASITDSVLLKHLIPPTHSDSTSSGVSNRESNKSNDSIAGKKEKNATPGMEVTKPPQHSFWLFGRQFPNPVSFIMSRAPHNHFRRRDHVKDFWSEERKRKLANVGMTSTKILAIATAVYGSLWVSLEAWRRVKVHQMRRLVCDLVPALQQLGLTFWVDFGTLRSLVATGDVYSYDNDVDLVVLDLDVEKMLNELPPLLEKHGYIVEPIGKGRPVGGGITQNWIRVYIPGKMVWADLYGGYIQGPKIRINKNKACDLDRSLVLPLSHLHCAKLRVKREDTRRTLGDAQRAVLKLVEDTRHAVLGVKGSVEKAVDSVVSTTTTTAAAAASSVGLGGTKECPGCARLESMDLETHMGHRGITPVTLPSAASLNTNIDISPAAAEASDTHRTLYGIRTVMGTEVPAPHDPAAVMEFRYGKGWAEEKYGSKGRDTEEHEKFYLKVIRGLGNIGLRI</sequence>
<reference evidence="2" key="1">
    <citation type="submission" date="2021-01" db="EMBL/GenBank/DDBJ databases">
        <authorList>
            <person name="Corre E."/>
            <person name="Pelletier E."/>
            <person name="Niang G."/>
            <person name="Scheremetjew M."/>
            <person name="Finn R."/>
            <person name="Kale V."/>
            <person name="Holt S."/>
            <person name="Cochrane G."/>
            <person name="Meng A."/>
            <person name="Brown T."/>
            <person name="Cohen L."/>
        </authorList>
    </citation>
    <scope>NUCLEOTIDE SEQUENCE</scope>
    <source>
        <strain evidence="2">SAG 63-3</strain>
    </source>
</reference>
<accession>A0A7S0YSF0</accession>
<organism evidence="2">
    <name type="scientific">Polytomella parva</name>
    <dbReference type="NCBI Taxonomy" id="51329"/>
    <lineage>
        <taxon>Eukaryota</taxon>
        <taxon>Viridiplantae</taxon>
        <taxon>Chlorophyta</taxon>
        <taxon>core chlorophytes</taxon>
        <taxon>Chlorophyceae</taxon>
        <taxon>CS clade</taxon>
        <taxon>Chlamydomonadales</taxon>
        <taxon>Chlamydomonadaceae</taxon>
        <taxon>Polytomella</taxon>
    </lineage>
</organism>
<dbReference type="AlphaFoldDB" id="A0A7S0YSF0"/>
<dbReference type="PANTHER" id="PTHR13627:SF31">
    <property type="entry name" value="RIBITOL 5-PHOSPHATE TRANSFERASE FKRP"/>
    <property type="match status" value="1"/>
</dbReference>
<dbReference type="InterPro" id="IPR052613">
    <property type="entry name" value="LicD_transferase"/>
</dbReference>
<proteinExistence type="predicted"/>
<feature type="compositionally biased region" description="Polar residues" evidence="1">
    <location>
        <begin position="28"/>
        <end position="47"/>
    </location>
</feature>
<name>A0A7S0YSF0_9CHLO</name>
<feature type="region of interest" description="Disordered" evidence="1">
    <location>
        <begin position="25"/>
        <end position="63"/>
    </location>
</feature>